<organism evidence="1 2">
    <name type="scientific">Algoriphagus chordae</name>
    <dbReference type="NCBI Taxonomy" id="237019"/>
    <lineage>
        <taxon>Bacteria</taxon>
        <taxon>Pseudomonadati</taxon>
        <taxon>Bacteroidota</taxon>
        <taxon>Cytophagia</taxon>
        <taxon>Cytophagales</taxon>
        <taxon>Cyclobacteriaceae</taxon>
        <taxon>Algoriphagus</taxon>
    </lineage>
</organism>
<gene>
    <name evidence="1" type="ORF">LV85_02369</name>
</gene>
<dbReference type="EMBL" id="QKZT01000009">
    <property type="protein sequence ID" value="PZX51425.1"/>
    <property type="molecule type" value="Genomic_DNA"/>
</dbReference>
<keyword evidence="2" id="KW-1185">Reference proteome</keyword>
<evidence type="ECO:0000313" key="1">
    <source>
        <dbReference type="EMBL" id="PZX51425.1"/>
    </source>
</evidence>
<reference evidence="1 2" key="1">
    <citation type="submission" date="2018-06" db="EMBL/GenBank/DDBJ databases">
        <title>Genomic Encyclopedia of Archaeal and Bacterial Type Strains, Phase II (KMG-II): from individual species to whole genera.</title>
        <authorList>
            <person name="Goeker M."/>
        </authorList>
    </citation>
    <scope>NUCLEOTIDE SEQUENCE [LARGE SCALE GENOMIC DNA]</scope>
    <source>
        <strain evidence="1 2">DSM 19830</strain>
    </source>
</reference>
<evidence type="ECO:0000313" key="2">
    <source>
        <dbReference type="Proteomes" id="UP000248882"/>
    </source>
</evidence>
<dbReference type="RefSeq" id="WP_111319594.1">
    <property type="nucleotide sequence ID" value="NZ_QKZT01000009.1"/>
</dbReference>
<sequence length="384" mass="44753">MKRLILSFAIVLVNISCSQKSTDSLSEPADFHLEIIDSIRIDYLGDLWMIDFDSASQSYLARGNRDMEFMILDRNGLTKSTLDFPTDGPYALNGWLNPIGLRDEKIEFQLANQGFFRYDFNGNRIWQYKLPYDYFYVSVLSGDAIYPLGDEIAFIRPERPEIVTDESLTSIFEGIYGQPILQVFDTLTNVSRETMPFPPNSMYSDGNLYLWMYPTVIQSGKEWLLYFRNEMKFWVYREEGGEVVFDKEVSLEVHDVVKPIGVLFEQEEVYNSITKNNFPGTIREIYKSNDKTFVIYTKGISEELTREIDRDEPDGQRELEKLSKYFVAVFDSEFHLIQNEIPVPSGLVFTTILTEEEEILALKNQDYFGVEEDFVIYYKLKLLN</sequence>
<proteinExistence type="predicted"/>
<accession>A0A2W7RL72</accession>
<protein>
    <recommendedName>
        <fullName evidence="3">DUF4221 domain-containing protein</fullName>
    </recommendedName>
</protein>
<name>A0A2W7RL72_9BACT</name>
<dbReference type="Proteomes" id="UP000248882">
    <property type="component" value="Unassembled WGS sequence"/>
</dbReference>
<evidence type="ECO:0008006" key="3">
    <source>
        <dbReference type="Google" id="ProtNLM"/>
    </source>
</evidence>
<dbReference type="AlphaFoldDB" id="A0A2W7RL72"/>
<dbReference type="OrthoDB" id="818779at2"/>
<comment type="caution">
    <text evidence="1">The sequence shown here is derived from an EMBL/GenBank/DDBJ whole genome shotgun (WGS) entry which is preliminary data.</text>
</comment>